<sequence>MKRITIFLLLSFVALATIIDADAAISKTAKKICGDMLCSEVKACPKDQIRDPIDRKCYPGSAGWKITGYFLPLEKDYPADRMVWTYVSGQKRGGSFDYSENNSTYYLKQFKQTFLNEVAIQGSGMTSDGRILQSWQNDFISPDGQRTRFYHYGSCAATFTGVCLPVSTSSLNEPLIMVAVTHGSTNMTDGVIEHGTLLRIPDIPSPWNARTYWAVDIGEWRDKHIDIFTGYGKSARDAAYKITKLPPQEDSRVLAVGFKEAKP</sequence>
<gene>
    <name evidence="1" type="ORF">NITUZ_30151</name>
</gene>
<dbReference type="Proteomes" id="UP000018159">
    <property type="component" value="Unassembled WGS sequence"/>
</dbReference>
<protein>
    <recommendedName>
        <fullName evidence="3">3D domain-containing protein</fullName>
    </recommendedName>
</protein>
<evidence type="ECO:0000313" key="1">
    <source>
        <dbReference type="EMBL" id="CDI05459.1"/>
    </source>
</evidence>
<proteinExistence type="predicted"/>
<dbReference type="EMBL" id="CBTY010000008">
    <property type="protein sequence ID" value="CDI05459.1"/>
    <property type="molecule type" value="Genomic_DNA"/>
</dbReference>
<comment type="caution">
    <text evidence="1">The sequence shown here is derived from an EMBL/GenBank/DDBJ whole genome shotgun (WGS) entry which is preliminary data.</text>
</comment>
<organism evidence="1 2">
    <name type="scientific">Candidatus Nitrosotenuis uzonensis</name>
    <dbReference type="NCBI Taxonomy" id="1407055"/>
    <lineage>
        <taxon>Archaea</taxon>
        <taxon>Nitrososphaerota</taxon>
        <taxon>Candidatus Nitrosotenuis</taxon>
    </lineage>
</organism>
<reference evidence="1 2" key="1">
    <citation type="journal article" date="2013" name="PLoS ONE">
        <title>Enrichment and Genome Sequence of the Group I.1a Ammonia-Oxidizing Archaeon ?Ca. Nitrosotenuis uzonensis? Representing a Clade Globally.</title>
        <authorList>
            <person name="Lebedeva E.V."/>
            <person name="Hatzenpichler R."/>
            <person name="Pelletier E."/>
            <person name="Schuster N."/>
            <person name="Hauzmayer S."/>
            <person name="Bulaev A."/>
            <person name="Grigor'eva N.V."/>
            <person name="Galushko A."/>
            <person name="Schmid M."/>
            <person name="Palatinszky M."/>
            <person name="Le Paslier D."/>
            <person name="Daims H."/>
            <person name="Wagner M."/>
        </authorList>
    </citation>
    <scope>NUCLEOTIDE SEQUENCE [LARGE SCALE GENOMIC DNA]</scope>
    <source>
        <strain evidence="1 2">N4</strain>
    </source>
</reference>
<dbReference type="AlphaFoldDB" id="V6ASA5"/>
<keyword evidence="2" id="KW-1185">Reference proteome</keyword>
<dbReference type="RefSeq" id="WP_048195250.1">
    <property type="nucleotide sequence ID" value="NZ_CBTY010000008.1"/>
</dbReference>
<dbReference type="OrthoDB" id="10733at2157"/>
<accession>V6ASA5</accession>
<evidence type="ECO:0008006" key="3">
    <source>
        <dbReference type="Google" id="ProtNLM"/>
    </source>
</evidence>
<name>V6ASA5_9ARCH</name>
<evidence type="ECO:0000313" key="2">
    <source>
        <dbReference type="Proteomes" id="UP000018159"/>
    </source>
</evidence>